<keyword evidence="4 7" id="KW-0812">Transmembrane</keyword>
<evidence type="ECO:0000313" key="9">
    <source>
        <dbReference type="EMBL" id="AEV30329.1"/>
    </source>
</evidence>
<evidence type="ECO:0000256" key="4">
    <source>
        <dbReference type="ARBA" id="ARBA00022692"/>
    </source>
</evidence>
<keyword evidence="10" id="KW-1185">Reference proteome</keyword>
<dbReference type="PANTHER" id="PTHR30193">
    <property type="entry name" value="ABC TRANSPORTER PERMEASE PROTEIN"/>
    <property type="match status" value="1"/>
</dbReference>
<dbReference type="Gene3D" id="1.10.3720.10">
    <property type="entry name" value="MetI-like"/>
    <property type="match status" value="1"/>
</dbReference>
<feature type="transmembrane region" description="Helical" evidence="7">
    <location>
        <begin position="21"/>
        <end position="43"/>
    </location>
</feature>
<feature type="transmembrane region" description="Helical" evidence="7">
    <location>
        <begin position="269"/>
        <end position="292"/>
    </location>
</feature>
<sequence length="298" mass="33471">MLPVTREKRTLHLNSASWHRFMAVPALLLFSVFFLYPLCRGVWTSFTAWDGFSTPTFIGVKNYRDFFHDDRALRDIQNTVLFALGSAPLLNILGLLLALLMNRTFKARAAVRSLLYLPAVISPMIMGSIWYLLLQPKRGLLAILLQRVGYISNTNWMLSGGSAMLVIVLVNVWQYAGMTMIIYLAGLQAIPVEHYEAAELEGASRQHIFRYIVLPQLIPALKINVITNIIGSLSVFDAILSLTDGGPGYDTESLSIYIMRMCYGNKTGYSTAVALILFVIILIPVLLSLRFFNAREDR</sequence>
<reference evidence="9 10" key="1">
    <citation type="submission" date="2011-11" db="EMBL/GenBank/DDBJ databases">
        <title>Complete sequence of Spirochaeta sp. grapes.</title>
        <authorList>
            <consortium name="US DOE Joint Genome Institute"/>
            <person name="Lucas S."/>
            <person name="Han J."/>
            <person name="Lapidus A."/>
            <person name="Cheng J.-F."/>
            <person name="Goodwin L."/>
            <person name="Pitluck S."/>
            <person name="Peters L."/>
            <person name="Ovchinnikova G."/>
            <person name="Munk A.C."/>
            <person name="Detter J.C."/>
            <person name="Han C."/>
            <person name="Tapia R."/>
            <person name="Land M."/>
            <person name="Hauser L."/>
            <person name="Kyrpides N."/>
            <person name="Ivanova N."/>
            <person name="Pagani I."/>
            <person name="Ritalahtilisa K."/>
            <person name="Loeffler F."/>
            <person name="Woyke T."/>
        </authorList>
    </citation>
    <scope>NUCLEOTIDE SEQUENCE [LARGE SCALE GENOMIC DNA]</scope>
    <source>
        <strain evidence="10">ATCC BAA-1885 / DSM 22778 / Grapes</strain>
    </source>
</reference>
<keyword evidence="6 7" id="KW-0472">Membrane</keyword>
<feature type="domain" description="ABC transmembrane type-1" evidence="8">
    <location>
        <begin position="76"/>
        <end position="288"/>
    </location>
</feature>
<keyword evidence="5 7" id="KW-1133">Transmembrane helix</keyword>
<evidence type="ECO:0000313" key="10">
    <source>
        <dbReference type="Proteomes" id="UP000005632"/>
    </source>
</evidence>
<dbReference type="CDD" id="cd06261">
    <property type="entry name" value="TM_PBP2"/>
    <property type="match status" value="1"/>
</dbReference>
<dbReference type="GO" id="GO:0005886">
    <property type="term" value="C:plasma membrane"/>
    <property type="evidence" value="ECO:0007669"/>
    <property type="project" value="UniProtKB-SubCell"/>
</dbReference>
<dbReference type="Proteomes" id="UP000005632">
    <property type="component" value="Chromosome"/>
</dbReference>
<evidence type="ECO:0000256" key="3">
    <source>
        <dbReference type="ARBA" id="ARBA00022475"/>
    </source>
</evidence>
<dbReference type="InterPro" id="IPR035906">
    <property type="entry name" value="MetI-like_sf"/>
</dbReference>
<evidence type="ECO:0000259" key="8">
    <source>
        <dbReference type="PROSITE" id="PS50928"/>
    </source>
</evidence>
<dbReference type="STRING" id="158190.SpiGrapes_2568"/>
<evidence type="ECO:0000256" key="7">
    <source>
        <dbReference type="RuleBase" id="RU363032"/>
    </source>
</evidence>
<dbReference type="InterPro" id="IPR000515">
    <property type="entry name" value="MetI-like"/>
</dbReference>
<comment type="subcellular location">
    <subcellularLocation>
        <location evidence="1 7">Cell membrane</location>
        <topology evidence="1 7">Multi-pass membrane protein</topology>
    </subcellularLocation>
</comment>
<dbReference type="KEGG" id="sgp:SpiGrapes_2568"/>
<dbReference type="EMBL" id="CP003155">
    <property type="protein sequence ID" value="AEV30329.1"/>
    <property type="molecule type" value="Genomic_DNA"/>
</dbReference>
<evidence type="ECO:0000256" key="5">
    <source>
        <dbReference type="ARBA" id="ARBA00022989"/>
    </source>
</evidence>
<dbReference type="Pfam" id="PF00528">
    <property type="entry name" value="BPD_transp_1"/>
    <property type="match status" value="1"/>
</dbReference>
<gene>
    <name evidence="9" type="ordered locus">SpiGrapes_2568</name>
</gene>
<dbReference type="PROSITE" id="PS50928">
    <property type="entry name" value="ABC_TM1"/>
    <property type="match status" value="1"/>
</dbReference>
<protein>
    <submittedName>
        <fullName evidence="9">Permease component of ABC-type sugar transporter</fullName>
    </submittedName>
</protein>
<organism evidence="9 10">
    <name type="scientific">Sphaerochaeta pleomorpha (strain ATCC BAA-1885 / DSM 22778 / Grapes)</name>
    <dbReference type="NCBI Taxonomy" id="158190"/>
    <lineage>
        <taxon>Bacteria</taxon>
        <taxon>Pseudomonadati</taxon>
        <taxon>Spirochaetota</taxon>
        <taxon>Spirochaetia</taxon>
        <taxon>Spirochaetales</taxon>
        <taxon>Sphaerochaetaceae</taxon>
        <taxon>Sphaerochaeta</taxon>
    </lineage>
</organism>
<dbReference type="AlphaFoldDB" id="G8QUM1"/>
<accession>G8QUM1</accession>
<keyword evidence="9" id="KW-0762">Sugar transport</keyword>
<dbReference type="SUPFAM" id="SSF161098">
    <property type="entry name" value="MetI-like"/>
    <property type="match status" value="1"/>
</dbReference>
<keyword evidence="3" id="KW-1003">Cell membrane</keyword>
<dbReference type="PANTHER" id="PTHR30193:SF37">
    <property type="entry name" value="INNER MEMBRANE ABC TRANSPORTER PERMEASE PROTEIN YCJO"/>
    <property type="match status" value="1"/>
</dbReference>
<dbReference type="InterPro" id="IPR051393">
    <property type="entry name" value="ABC_transporter_permease"/>
</dbReference>
<comment type="similarity">
    <text evidence="7">Belongs to the binding-protein-dependent transport system permease family.</text>
</comment>
<feature type="transmembrane region" description="Helical" evidence="7">
    <location>
        <begin position="113"/>
        <end position="134"/>
    </location>
</feature>
<evidence type="ECO:0000256" key="6">
    <source>
        <dbReference type="ARBA" id="ARBA00023136"/>
    </source>
</evidence>
<feature type="transmembrane region" description="Helical" evidence="7">
    <location>
        <begin position="80"/>
        <end position="101"/>
    </location>
</feature>
<name>G8QUM1_SPHPG</name>
<dbReference type="GO" id="GO:0055085">
    <property type="term" value="P:transmembrane transport"/>
    <property type="evidence" value="ECO:0007669"/>
    <property type="project" value="InterPro"/>
</dbReference>
<dbReference type="eggNOG" id="COG1175">
    <property type="taxonomic scope" value="Bacteria"/>
</dbReference>
<keyword evidence="2 7" id="KW-0813">Transport</keyword>
<evidence type="ECO:0000256" key="1">
    <source>
        <dbReference type="ARBA" id="ARBA00004651"/>
    </source>
</evidence>
<evidence type="ECO:0000256" key="2">
    <source>
        <dbReference type="ARBA" id="ARBA00022448"/>
    </source>
</evidence>
<proteinExistence type="inferred from homology"/>
<dbReference type="HOGENOM" id="CLU_016047_0_0_12"/>